<feature type="region of interest" description="Disordered" evidence="1">
    <location>
        <begin position="260"/>
        <end position="280"/>
    </location>
</feature>
<reference evidence="2 3" key="1">
    <citation type="submission" date="2020-05" db="EMBL/GenBank/DDBJ databases">
        <title>Identification and distribution of gene clusters putatively required for synthesis of sphingolipid metabolism inhibitors in phylogenetically diverse species of the filamentous fungus Fusarium.</title>
        <authorList>
            <person name="Kim H.-S."/>
            <person name="Busman M."/>
            <person name="Brown D.W."/>
            <person name="Divon H."/>
            <person name="Uhlig S."/>
            <person name="Proctor R.H."/>
        </authorList>
    </citation>
    <scope>NUCLEOTIDE SEQUENCE [LARGE SCALE GENOMIC DNA]</scope>
    <source>
        <strain evidence="2 3">NRRL 53147</strain>
    </source>
</reference>
<feature type="region of interest" description="Disordered" evidence="1">
    <location>
        <begin position="303"/>
        <end position="335"/>
    </location>
</feature>
<sequence>MLKAAGGGSAAGPAPSSPALPLPAPRHLDSAAPAASASPSKPPYDNPDLALHSQKLSKNRSSIAKSLSVGHLLGHHGSPLEKVSGSPCFLYARRRVHLPNCQVFQMRPQTMLKQRPIVGHYHYNNLILERKRALTPGSHPITSRCNSPVLRIYQHRLRNVLGLYTAILGSTPMAKAPFTSTRNLRLTNKSDTTNAHIFQADIPYILVQALDRPTLDEDQVTWPTIQHIRVPFEPCSSFAERITAQLVGDKYRLSAVKPQVTAMEQGAKRKRDGLDAPTADNAYRRNVETLSLYRRDNSLLSLASPTSTNKPVASAHASGNYTKATQHKSAPGLDGGKLTVQLPSIRAARHVTMFSSLYQYSSIFQLAAIPITHFPIMERALGVHFLRPSFMPLRLGAFPTPPSPMVIVITNSNETPSRRSRRNDLHRRPISHHPPGCIQDRGSKTRLIR</sequence>
<accession>A0A8H5MIQ2</accession>
<dbReference type="AlphaFoldDB" id="A0A8H5MIQ2"/>
<feature type="compositionally biased region" description="Gly residues" evidence="1">
    <location>
        <begin position="1"/>
        <end position="10"/>
    </location>
</feature>
<gene>
    <name evidence="2" type="ORF">FMEXI_12907</name>
</gene>
<evidence type="ECO:0000313" key="2">
    <source>
        <dbReference type="EMBL" id="KAF5531576.1"/>
    </source>
</evidence>
<organism evidence="2 3">
    <name type="scientific">Fusarium mexicanum</name>
    <dbReference type="NCBI Taxonomy" id="751941"/>
    <lineage>
        <taxon>Eukaryota</taxon>
        <taxon>Fungi</taxon>
        <taxon>Dikarya</taxon>
        <taxon>Ascomycota</taxon>
        <taxon>Pezizomycotina</taxon>
        <taxon>Sordariomycetes</taxon>
        <taxon>Hypocreomycetidae</taxon>
        <taxon>Hypocreales</taxon>
        <taxon>Nectriaceae</taxon>
        <taxon>Fusarium</taxon>
        <taxon>Fusarium fujikuroi species complex</taxon>
    </lineage>
</organism>
<comment type="caution">
    <text evidence="2">The sequence shown here is derived from an EMBL/GenBank/DDBJ whole genome shotgun (WGS) entry which is preliminary data.</text>
</comment>
<evidence type="ECO:0000313" key="3">
    <source>
        <dbReference type="Proteomes" id="UP000522262"/>
    </source>
</evidence>
<protein>
    <submittedName>
        <fullName evidence="2">Uncharacterized protein</fullName>
    </submittedName>
</protein>
<name>A0A8H5MIQ2_9HYPO</name>
<proteinExistence type="predicted"/>
<keyword evidence="3" id="KW-1185">Reference proteome</keyword>
<feature type="region of interest" description="Disordered" evidence="1">
    <location>
        <begin position="412"/>
        <end position="449"/>
    </location>
</feature>
<feature type="compositionally biased region" description="Low complexity" evidence="1">
    <location>
        <begin position="30"/>
        <end position="39"/>
    </location>
</feature>
<dbReference type="Proteomes" id="UP000522262">
    <property type="component" value="Unassembled WGS sequence"/>
</dbReference>
<feature type="region of interest" description="Disordered" evidence="1">
    <location>
        <begin position="1"/>
        <end position="50"/>
    </location>
</feature>
<feature type="compositionally biased region" description="Pro residues" evidence="1">
    <location>
        <begin position="15"/>
        <end position="24"/>
    </location>
</feature>
<evidence type="ECO:0000256" key="1">
    <source>
        <dbReference type="SAM" id="MobiDB-lite"/>
    </source>
</evidence>
<dbReference type="EMBL" id="JAAOAM010000402">
    <property type="protein sequence ID" value="KAF5531576.1"/>
    <property type="molecule type" value="Genomic_DNA"/>
</dbReference>
<feature type="compositionally biased region" description="Polar residues" evidence="1">
    <location>
        <begin position="303"/>
        <end position="328"/>
    </location>
</feature>